<keyword evidence="3" id="KW-1185">Reference proteome</keyword>
<feature type="transmembrane region" description="Helical" evidence="1">
    <location>
        <begin position="47"/>
        <end position="67"/>
    </location>
</feature>
<accession>A0ABP4PRU6</accession>
<proteinExistence type="predicted"/>
<organism evidence="2 3">
    <name type="scientific">Kribbella sancticallisti</name>
    <dbReference type="NCBI Taxonomy" id="460087"/>
    <lineage>
        <taxon>Bacteria</taxon>
        <taxon>Bacillati</taxon>
        <taxon>Actinomycetota</taxon>
        <taxon>Actinomycetes</taxon>
        <taxon>Propionibacteriales</taxon>
        <taxon>Kribbellaceae</taxon>
        <taxon>Kribbella</taxon>
    </lineage>
</organism>
<evidence type="ECO:0000256" key="1">
    <source>
        <dbReference type="SAM" id="Phobius"/>
    </source>
</evidence>
<sequence>MTGKWTPAAIVWAGLFSALHWWWALGGRSGLGASTPAADAALETPWFAAYNLGVALASAALAVWLWWTRPERRAGTIGARSRLNWALVTVAVLLAARGGVGVCLMLFDVLRGEGDHSSLLLVAIEPYFLLGGLILGFTWRTRHRWPAGAPRTRSADPT</sequence>
<keyword evidence="1" id="KW-0472">Membrane</keyword>
<keyword evidence="1" id="KW-0812">Transmembrane</keyword>
<name>A0ABP4PRU6_9ACTN</name>
<gene>
    <name evidence="2" type="ORF">GCM10009789_41690</name>
</gene>
<comment type="caution">
    <text evidence="2">The sequence shown here is derived from an EMBL/GenBank/DDBJ whole genome shotgun (WGS) entry which is preliminary data.</text>
</comment>
<evidence type="ECO:0000313" key="3">
    <source>
        <dbReference type="Proteomes" id="UP001500393"/>
    </source>
</evidence>
<protein>
    <recommendedName>
        <fullName evidence="4">DUF3995 domain-containing protein</fullName>
    </recommendedName>
</protein>
<keyword evidence="1" id="KW-1133">Transmembrane helix</keyword>
<dbReference type="Proteomes" id="UP001500393">
    <property type="component" value="Unassembled WGS sequence"/>
</dbReference>
<evidence type="ECO:0008006" key="4">
    <source>
        <dbReference type="Google" id="ProtNLM"/>
    </source>
</evidence>
<evidence type="ECO:0000313" key="2">
    <source>
        <dbReference type="EMBL" id="GAA1583567.1"/>
    </source>
</evidence>
<dbReference type="EMBL" id="BAAAOS010000026">
    <property type="protein sequence ID" value="GAA1583567.1"/>
    <property type="molecule type" value="Genomic_DNA"/>
</dbReference>
<feature type="transmembrane region" description="Helical" evidence="1">
    <location>
        <begin position="87"/>
        <end position="107"/>
    </location>
</feature>
<feature type="transmembrane region" description="Helical" evidence="1">
    <location>
        <begin position="119"/>
        <end position="139"/>
    </location>
</feature>
<reference evidence="3" key="1">
    <citation type="journal article" date="2019" name="Int. J. Syst. Evol. Microbiol.">
        <title>The Global Catalogue of Microorganisms (GCM) 10K type strain sequencing project: providing services to taxonomists for standard genome sequencing and annotation.</title>
        <authorList>
            <consortium name="The Broad Institute Genomics Platform"/>
            <consortium name="The Broad Institute Genome Sequencing Center for Infectious Disease"/>
            <person name="Wu L."/>
            <person name="Ma J."/>
        </authorList>
    </citation>
    <scope>NUCLEOTIDE SEQUENCE [LARGE SCALE GENOMIC DNA]</scope>
    <source>
        <strain evidence="3">JCM 14969</strain>
    </source>
</reference>